<feature type="non-terminal residue" evidence="1">
    <location>
        <position position="77"/>
    </location>
</feature>
<comment type="caution">
    <text evidence="1">The sequence shown here is derived from an EMBL/GenBank/DDBJ whole genome shotgun (WGS) entry which is preliminary data.</text>
</comment>
<gene>
    <name evidence="1" type="ORF">LEP1GSC124_0594</name>
</gene>
<proteinExistence type="predicted"/>
<sequence length="77" mass="8392">MNVSNGAGQNSQVQYQLKNLHPGAVNAGTGNYPDVPSMNPGFLVTQTRQDLSNGIVHTTNYGYTNERQIQGTRNISR</sequence>
<accession>M6ZZC3</accession>
<dbReference type="EMBL" id="AKWN02000276">
    <property type="protein sequence ID" value="EMP07110.1"/>
    <property type="molecule type" value="Genomic_DNA"/>
</dbReference>
<name>M6ZZC3_LEPIR</name>
<evidence type="ECO:0000313" key="1">
    <source>
        <dbReference type="EMBL" id="EMP07110.1"/>
    </source>
</evidence>
<reference evidence="1 2" key="1">
    <citation type="submission" date="2013-01" db="EMBL/GenBank/DDBJ databases">
        <authorList>
            <person name="Harkins D.M."/>
            <person name="Durkin A.S."/>
            <person name="Brinkac L.M."/>
            <person name="Haft D.H."/>
            <person name="Selengut J.D."/>
            <person name="Sanka R."/>
            <person name="DePew J."/>
            <person name="Purushe J."/>
            <person name="Picardeau M."/>
            <person name="Werts C."/>
            <person name="Goarant C."/>
            <person name="Vinetz J.M."/>
            <person name="Sutton G.G."/>
            <person name="Nierman W.C."/>
            <person name="Fouts D.E."/>
        </authorList>
    </citation>
    <scope>NUCLEOTIDE SEQUENCE [LARGE SCALE GENOMIC DNA]</scope>
    <source>
        <strain evidence="1 2">200701872</strain>
    </source>
</reference>
<evidence type="ECO:0000313" key="2">
    <source>
        <dbReference type="Proteomes" id="UP000012117"/>
    </source>
</evidence>
<organism evidence="1 2">
    <name type="scientific">Leptospira interrogans serovar Pyrogenes str. 200701872</name>
    <dbReference type="NCBI Taxonomy" id="1193029"/>
    <lineage>
        <taxon>Bacteria</taxon>
        <taxon>Pseudomonadati</taxon>
        <taxon>Spirochaetota</taxon>
        <taxon>Spirochaetia</taxon>
        <taxon>Leptospirales</taxon>
        <taxon>Leptospiraceae</taxon>
        <taxon>Leptospira</taxon>
    </lineage>
</organism>
<protein>
    <submittedName>
        <fullName evidence="1">Uncharacterized protein</fullName>
    </submittedName>
</protein>
<dbReference type="Proteomes" id="UP000012117">
    <property type="component" value="Unassembled WGS sequence"/>
</dbReference>
<dbReference type="AlphaFoldDB" id="M6ZZC3"/>